<dbReference type="SUPFAM" id="SSF109635">
    <property type="entry name" value="DnaK suppressor protein DksA, alpha-hairpin domain"/>
    <property type="match status" value="1"/>
</dbReference>
<evidence type="ECO:0000259" key="5">
    <source>
        <dbReference type="Pfam" id="PF01258"/>
    </source>
</evidence>
<accession>A0A4S1CGS6</accession>
<protein>
    <submittedName>
        <fullName evidence="6">TraR/DksA family transcriptional regulator</fullName>
    </submittedName>
</protein>
<keyword evidence="3" id="KW-0862">Zinc</keyword>
<evidence type="ECO:0000256" key="4">
    <source>
        <dbReference type="PROSITE-ProRule" id="PRU00510"/>
    </source>
</evidence>
<evidence type="ECO:0000256" key="3">
    <source>
        <dbReference type="ARBA" id="ARBA00022833"/>
    </source>
</evidence>
<gene>
    <name evidence="6" type="ORF">E4633_10815</name>
</gene>
<organism evidence="6 7">
    <name type="scientific">Geomonas terrae</name>
    <dbReference type="NCBI Taxonomy" id="2562681"/>
    <lineage>
        <taxon>Bacteria</taxon>
        <taxon>Pseudomonadati</taxon>
        <taxon>Thermodesulfobacteriota</taxon>
        <taxon>Desulfuromonadia</taxon>
        <taxon>Geobacterales</taxon>
        <taxon>Geobacteraceae</taxon>
        <taxon>Geomonas</taxon>
    </lineage>
</organism>
<proteinExistence type="predicted"/>
<dbReference type="PANTHER" id="PTHR33823">
    <property type="entry name" value="RNA POLYMERASE-BINDING TRANSCRIPTION FACTOR DKSA-RELATED"/>
    <property type="match status" value="1"/>
</dbReference>
<dbReference type="PANTHER" id="PTHR33823:SF4">
    <property type="entry name" value="GENERAL STRESS PROTEIN 16O"/>
    <property type="match status" value="1"/>
</dbReference>
<evidence type="ECO:0000313" key="6">
    <source>
        <dbReference type="EMBL" id="TGU72771.1"/>
    </source>
</evidence>
<dbReference type="EMBL" id="SRSC01000002">
    <property type="protein sequence ID" value="TGU72771.1"/>
    <property type="molecule type" value="Genomic_DNA"/>
</dbReference>
<dbReference type="GO" id="GO:0008270">
    <property type="term" value="F:zinc ion binding"/>
    <property type="evidence" value="ECO:0007669"/>
    <property type="project" value="UniProtKB-KW"/>
</dbReference>
<feature type="zinc finger region" description="dksA C4-type" evidence="4">
    <location>
        <begin position="91"/>
        <end position="115"/>
    </location>
</feature>
<dbReference type="InterPro" id="IPR037187">
    <property type="entry name" value="DnaK_N"/>
</dbReference>
<dbReference type="Proteomes" id="UP000306416">
    <property type="component" value="Unassembled WGS sequence"/>
</dbReference>
<comment type="caution">
    <text evidence="6">The sequence shown here is derived from an EMBL/GenBank/DDBJ whole genome shotgun (WGS) entry which is preliminary data.</text>
</comment>
<dbReference type="SUPFAM" id="SSF57716">
    <property type="entry name" value="Glucocorticoid receptor-like (DNA-binding domain)"/>
    <property type="match status" value="1"/>
</dbReference>
<keyword evidence="2" id="KW-0863">Zinc-finger</keyword>
<feature type="domain" description="Zinc finger DksA/TraR C4-type" evidence="5">
    <location>
        <begin position="86"/>
        <end position="120"/>
    </location>
</feature>
<dbReference type="AlphaFoldDB" id="A0A4S1CGS6"/>
<keyword evidence="1" id="KW-0479">Metal-binding</keyword>
<dbReference type="RefSeq" id="WP_135870244.1">
    <property type="nucleotide sequence ID" value="NZ_SRSC01000002.1"/>
</dbReference>
<name>A0A4S1CGS6_9BACT</name>
<evidence type="ECO:0000256" key="2">
    <source>
        <dbReference type="ARBA" id="ARBA00022771"/>
    </source>
</evidence>
<dbReference type="Pfam" id="PF01258">
    <property type="entry name" value="zf-dskA_traR"/>
    <property type="match status" value="1"/>
</dbReference>
<evidence type="ECO:0000313" key="7">
    <source>
        <dbReference type="Proteomes" id="UP000306416"/>
    </source>
</evidence>
<dbReference type="InterPro" id="IPR020458">
    <property type="entry name" value="Znf_DskA_TraR_CS"/>
</dbReference>
<keyword evidence="7" id="KW-1185">Reference proteome</keyword>
<dbReference type="InterPro" id="IPR000962">
    <property type="entry name" value="Znf_DskA_TraR"/>
</dbReference>
<dbReference type="Gene3D" id="1.20.120.910">
    <property type="entry name" value="DksA, coiled-coil domain"/>
    <property type="match status" value="1"/>
</dbReference>
<reference evidence="6 7" key="1">
    <citation type="submission" date="2019-04" db="EMBL/GenBank/DDBJ databases">
        <title>Geobacter oryzae sp. nov., ferric-reducing bacteria isolated from paddy soil.</title>
        <authorList>
            <person name="Xu Z."/>
            <person name="Masuda Y."/>
            <person name="Itoh H."/>
            <person name="Senoo K."/>
        </authorList>
    </citation>
    <scope>NUCLEOTIDE SEQUENCE [LARGE SCALE GENOMIC DNA]</scope>
    <source>
        <strain evidence="6 7">Red111</strain>
    </source>
</reference>
<dbReference type="PROSITE" id="PS01102">
    <property type="entry name" value="ZF_DKSA_1"/>
    <property type="match status" value="1"/>
</dbReference>
<dbReference type="PROSITE" id="PS51128">
    <property type="entry name" value="ZF_DKSA_2"/>
    <property type="match status" value="1"/>
</dbReference>
<evidence type="ECO:0000256" key="1">
    <source>
        <dbReference type="ARBA" id="ARBA00022723"/>
    </source>
</evidence>
<sequence>MPEKLAGDELEFRNLLAEHKRRLWAELREEIFSQTGEDLATQYDIPQDPGEKSMLDSLSDAGLAVADIRRQQLTQLEEAQRRIESGTYGKCEGCGERIGLDRLKLMPFTAYCIDCQRDREAPTKPPGTKL</sequence>